<keyword evidence="2" id="KW-1185">Reference proteome</keyword>
<proteinExistence type="predicted"/>
<evidence type="ECO:0000313" key="1">
    <source>
        <dbReference type="EMBL" id="MPC57279.1"/>
    </source>
</evidence>
<dbReference type="AlphaFoldDB" id="A0A5B7GIE5"/>
<dbReference type="Proteomes" id="UP000324222">
    <property type="component" value="Unassembled WGS sequence"/>
</dbReference>
<name>A0A5B7GIE5_PORTR</name>
<comment type="caution">
    <text evidence="1">The sequence shown here is derived from an EMBL/GenBank/DDBJ whole genome shotgun (WGS) entry which is preliminary data.</text>
</comment>
<accession>A0A5B7GIE5</accession>
<gene>
    <name evidence="1" type="ORF">E2C01_051256</name>
</gene>
<dbReference type="EMBL" id="VSRR010014653">
    <property type="protein sequence ID" value="MPC57279.1"/>
    <property type="molecule type" value="Genomic_DNA"/>
</dbReference>
<organism evidence="1 2">
    <name type="scientific">Portunus trituberculatus</name>
    <name type="common">Swimming crab</name>
    <name type="synonym">Neptunus trituberculatus</name>
    <dbReference type="NCBI Taxonomy" id="210409"/>
    <lineage>
        <taxon>Eukaryota</taxon>
        <taxon>Metazoa</taxon>
        <taxon>Ecdysozoa</taxon>
        <taxon>Arthropoda</taxon>
        <taxon>Crustacea</taxon>
        <taxon>Multicrustacea</taxon>
        <taxon>Malacostraca</taxon>
        <taxon>Eumalacostraca</taxon>
        <taxon>Eucarida</taxon>
        <taxon>Decapoda</taxon>
        <taxon>Pleocyemata</taxon>
        <taxon>Brachyura</taxon>
        <taxon>Eubrachyura</taxon>
        <taxon>Portunoidea</taxon>
        <taxon>Portunidae</taxon>
        <taxon>Portuninae</taxon>
        <taxon>Portunus</taxon>
    </lineage>
</organism>
<reference evidence="1 2" key="1">
    <citation type="submission" date="2019-05" db="EMBL/GenBank/DDBJ databases">
        <title>Another draft genome of Portunus trituberculatus and its Hox gene families provides insights of decapod evolution.</title>
        <authorList>
            <person name="Jeong J.-H."/>
            <person name="Song I."/>
            <person name="Kim S."/>
            <person name="Choi T."/>
            <person name="Kim D."/>
            <person name="Ryu S."/>
            <person name="Kim W."/>
        </authorList>
    </citation>
    <scope>NUCLEOTIDE SEQUENCE [LARGE SCALE GENOMIC DNA]</scope>
    <source>
        <tissue evidence="1">Muscle</tissue>
    </source>
</reference>
<dbReference type="OrthoDB" id="1932706at2759"/>
<sequence>MEQSHEALVQGGYGALQGQPLFKKLAAIYAEEANKTPRIKGQRKAQAQIFHLLFFDNNFMYLPHNTSR</sequence>
<protein>
    <submittedName>
        <fullName evidence="1">Uncharacterized protein</fullName>
    </submittedName>
</protein>
<evidence type="ECO:0000313" key="2">
    <source>
        <dbReference type="Proteomes" id="UP000324222"/>
    </source>
</evidence>